<organism evidence="4">
    <name type="scientific">Brachypodium distachyon</name>
    <name type="common">Purple false brome</name>
    <name type="synonym">Trachynia distachya</name>
    <dbReference type="NCBI Taxonomy" id="15368"/>
    <lineage>
        <taxon>Eukaryota</taxon>
        <taxon>Viridiplantae</taxon>
        <taxon>Streptophyta</taxon>
        <taxon>Embryophyta</taxon>
        <taxon>Tracheophyta</taxon>
        <taxon>Spermatophyta</taxon>
        <taxon>Magnoliopsida</taxon>
        <taxon>Liliopsida</taxon>
        <taxon>Poales</taxon>
        <taxon>Poaceae</taxon>
        <taxon>BOP clade</taxon>
        <taxon>Pooideae</taxon>
        <taxon>Stipodae</taxon>
        <taxon>Brachypodieae</taxon>
        <taxon>Brachypodium</taxon>
    </lineage>
</organism>
<dbReference type="STRING" id="15368.A0A0Q3I7X0"/>
<name>A0A0Q3I7X0_BRADI</name>
<reference evidence="4" key="2">
    <citation type="submission" date="2017-06" db="EMBL/GenBank/DDBJ databases">
        <title>WGS assembly of Brachypodium distachyon.</title>
        <authorList>
            <consortium name="The International Brachypodium Initiative"/>
            <person name="Lucas S."/>
            <person name="Harmon-Smith M."/>
            <person name="Lail K."/>
            <person name="Tice H."/>
            <person name="Grimwood J."/>
            <person name="Bruce D."/>
            <person name="Barry K."/>
            <person name="Shu S."/>
            <person name="Lindquist E."/>
            <person name="Wang M."/>
            <person name="Pitluck S."/>
            <person name="Vogel J.P."/>
            <person name="Garvin D.F."/>
            <person name="Mockler T.C."/>
            <person name="Schmutz J."/>
            <person name="Rokhsar D."/>
            <person name="Bevan M.W."/>
        </authorList>
    </citation>
    <scope>NUCLEOTIDE SEQUENCE</scope>
    <source>
        <strain evidence="4">Bd21</strain>
    </source>
</reference>
<accession>A0A0Q3I7X0</accession>
<dbReference type="InterPro" id="IPR001024">
    <property type="entry name" value="PLAT/LH2_dom"/>
</dbReference>
<dbReference type="SUPFAM" id="SSF49723">
    <property type="entry name" value="Lipase/lipooxygenase domain (PLAT/LH2 domain)"/>
    <property type="match status" value="1"/>
</dbReference>
<comment type="caution">
    <text evidence="1">Lacks conserved residue(s) required for the propagation of feature annotation.</text>
</comment>
<dbReference type="KEGG" id="bdi:106866451"/>
<dbReference type="EnsemblPlants" id="KQK01859">
    <property type="protein sequence ID" value="KQK01859"/>
    <property type="gene ID" value="BRADI_3g58915v3"/>
</dbReference>
<dbReference type="Gramene" id="KQK01859">
    <property type="protein sequence ID" value="KQK01859"/>
    <property type="gene ID" value="BRADI_3g58915v3"/>
</dbReference>
<evidence type="ECO:0000313" key="6">
    <source>
        <dbReference type="Proteomes" id="UP000008810"/>
    </source>
</evidence>
<dbReference type="PANTHER" id="PTHR31718:SF22">
    <property type="entry name" value="OS02G0753300 PROTEIN"/>
    <property type="match status" value="1"/>
</dbReference>
<keyword evidence="2" id="KW-0732">Signal</keyword>
<gene>
    <name evidence="5" type="primary">LOC106866451</name>
    <name evidence="4" type="ORF">BRADI_3g58915v3</name>
</gene>
<protein>
    <recommendedName>
        <fullName evidence="3">PLAT domain-containing protein</fullName>
    </recommendedName>
</protein>
<dbReference type="InterPro" id="IPR036392">
    <property type="entry name" value="PLAT/LH2_dom_sf"/>
</dbReference>
<sequence length="191" mass="20216">MAMASRLAALLLVLAVASSACAALAHGRHHDDLPARTTTNLTRSTVAGGSDDDCAYVMYFKTGSMHEAGTDAVISMQLSSGDWGNSLLVDDLPAWGGLMEKGHDYFEQGSLDAIAGLGPCMVPCWLRLVSDGTGVYPGWFLDTVEVTVTGPGRRGCGQYLFDVKKWLSADVAPYVLEVFVNRCSGNHGAVA</sequence>
<reference evidence="4 5" key="1">
    <citation type="journal article" date="2010" name="Nature">
        <title>Genome sequencing and analysis of the model grass Brachypodium distachyon.</title>
        <authorList>
            <consortium name="International Brachypodium Initiative"/>
        </authorList>
    </citation>
    <scope>NUCLEOTIDE SEQUENCE [LARGE SCALE GENOMIC DNA]</scope>
    <source>
        <strain evidence="4 5">Bd21</strain>
    </source>
</reference>
<dbReference type="Proteomes" id="UP000008810">
    <property type="component" value="Chromosome 3"/>
</dbReference>
<proteinExistence type="predicted"/>
<feature type="chain" id="PRO_5043129279" description="PLAT domain-containing protein" evidence="2">
    <location>
        <begin position="23"/>
        <end position="191"/>
    </location>
</feature>
<evidence type="ECO:0000259" key="3">
    <source>
        <dbReference type="PROSITE" id="PS50095"/>
    </source>
</evidence>
<keyword evidence="6" id="KW-1185">Reference proteome</keyword>
<dbReference type="AlphaFoldDB" id="A0A0Q3I7X0"/>
<dbReference type="RefSeq" id="XP_014756177.1">
    <property type="nucleotide sequence ID" value="XM_014900691.2"/>
</dbReference>
<dbReference type="PROSITE" id="PS51257">
    <property type="entry name" value="PROKAR_LIPOPROTEIN"/>
    <property type="match status" value="1"/>
</dbReference>
<dbReference type="EMBL" id="CM000882">
    <property type="protein sequence ID" value="KQK01859.1"/>
    <property type="molecule type" value="Genomic_DNA"/>
</dbReference>
<evidence type="ECO:0000313" key="5">
    <source>
        <dbReference type="EnsemblPlants" id="KQK01859"/>
    </source>
</evidence>
<dbReference type="GeneID" id="106866451"/>
<dbReference type="PANTHER" id="PTHR31718">
    <property type="entry name" value="PLAT DOMAIN-CONTAINING PROTEIN"/>
    <property type="match status" value="1"/>
</dbReference>
<feature type="signal peptide" evidence="2">
    <location>
        <begin position="1"/>
        <end position="22"/>
    </location>
</feature>
<feature type="domain" description="PLAT" evidence="3">
    <location>
        <begin position="54"/>
        <end position="181"/>
    </location>
</feature>
<dbReference type="PROSITE" id="PS50095">
    <property type="entry name" value="PLAT"/>
    <property type="match status" value="1"/>
</dbReference>
<dbReference type="ExpressionAtlas" id="A0A0Q3I7X0">
    <property type="expression patterns" value="baseline and differential"/>
</dbReference>
<dbReference type="Gene3D" id="2.60.60.20">
    <property type="entry name" value="PLAT/LH2 domain"/>
    <property type="match status" value="1"/>
</dbReference>
<reference evidence="5" key="3">
    <citation type="submission" date="2018-08" db="UniProtKB">
        <authorList>
            <consortium name="EnsemblPlants"/>
        </authorList>
    </citation>
    <scope>IDENTIFICATION</scope>
    <source>
        <strain evidence="5">cv. Bd21</strain>
    </source>
</reference>
<dbReference type="OrthoDB" id="632984at2759"/>
<evidence type="ECO:0000256" key="2">
    <source>
        <dbReference type="SAM" id="SignalP"/>
    </source>
</evidence>
<evidence type="ECO:0000256" key="1">
    <source>
        <dbReference type="PROSITE-ProRule" id="PRU00152"/>
    </source>
</evidence>
<evidence type="ECO:0000313" key="4">
    <source>
        <dbReference type="EMBL" id="KQK01859.1"/>
    </source>
</evidence>